<protein>
    <recommendedName>
        <fullName evidence="8">VASt domain-containing protein</fullName>
    </recommendedName>
</protein>
<reference evidence="9" key="1">
    <citation type="submission" date="2020-07" db="EMBL/GenBank/DDBJ databases">
        <title>Draft Genome Sequence of a Deep-Sea Yeast, Naganishia (Cryptococcus) liquefaciens strain N6.</title>
        <authorList>
            <person name="Han Y.W."/>
            <person name="Kajitani R."/>
            <person name="Morimoto H."/>
            <person name="Parhat M."/>
            <person name="Tsubouchi H."/>
            <person name="Bakenova O."/>
            <person name="Ogata M."/>
            <person name="Argunhan B."/>
            <person name="Aoki R."/>
            <person name="Kajiwara S."/>
            <person name="Itoh T."/>
            <person name="Iwasaki H."/>
        </authorList>
    </citation>
    <scope>NUCLEOTIDE SEQUENCE</scope>
    <source>
        <strain evidence="9">N6</strain>
    </source>
</reference>
<dbReference type="PANTHER" id="PTHR23319">
    <property type="entry name" value="GRAM DOMAIN CONTAINING 1B, ISOFORM E"/>
    <property type="match status" value="1"/>
</dbReference>
<gene>
    <name evidence="9" type="ORF">NliqN6_6426</name>
</gene>
<dbReference type="InterPro" id="IPR051482">
    <property type="entry name" value="Cholesterol_transport"/>
</dbReference>
<dbReference type="SMART" id="SM00568">
    <property type="entry name" value="GRAM"/>
    <property type="match status" value="1"/>
</dbReference>
<dbReference type="InterPro" id="IPR031968">
    <property type="entry name" value="VASt"/>
</dbReference>
<feature type="compositionally biased region" description="Low complexity" evidence="6">
    <location>
        <begin position="55"/>
        <end position="68"/>
    </location>
</feature>
<organism evidence="9 10">
    <name type="scientific">Naganishia liquefaciens</name>
    <dbReference type="NCBI Taxonomy" id="104408"/>
    <lineage>
        <taxon>Eukaryota</taxon>
        <taxon>Fungi</taxon>
        <taxon>Dikarya</taxon>
        <taxon>Basidiomycota</taxon>
        <taxon>Agaricomycotina</taxon>
        <taxon>Tremellomycetes</taxon>
        <taxon>Filobasidiales</taxon>
        <taxon>Filobasidiaceae</taxon>
        <taxon>Naganishia</taxon>
    </lineage>
</organism>
<dbReference type="PROSITE" id="PS51778">
    <property type="entry name" value="VAST"/>
    <property type="match status" value="1"/>
</dbReference>
<keyword evidence="10" id="KW-1185">Reference proteome</keyword>
<evidence type="ECO:0000256" key="4">
    <source>
        <dbReference type="ARBA" id="ARBA00022989"/>
    </source>
</evidence>
<keyword evidence="4 7" id="KW-1133">Transmembrane helix</keyword>
<feature type="region of interest" description="Disordered" evidence="6">
    <location>
        <begin position="1"/>
        <end position="134"/>
    </location>
</feature>
<feature type="domain" description="VASt" evidence="8">
    <location>
        <begin position="334"/>
        <end position="495"/>
    </location>
</feature>
<dbReference type="Pfam" id="PF02893">
    <property type="entry name" value="GRAM"/>
    <property type="match status" value="1"/>
</dbReference>
<evidence type="ECO:0000313" key="10">
    <source>
        <dbReference type="Proteomes" id="UP000620104"/>
    </source>
</evidence>
<keyword evidence="5 7" id="KW-0472">Membrane</keyword>
<feature type="region of interest" description="Disordered" evidence="6">
    <location>
        <begin position="277"/>
        <end position="332"/>
    </location>
</feature>
<dbReference type="InterPro" id="IPR004182">
    <property type="entry name" value="GRAM"/>
</dbReference>
<feature type="compositionally biased region" description="Basic and acidic residues" evidence="6">
    <location>
        <begin position="299"/>
        <end position="317"/>
    </location>
</feature>
<evidence type="ECO:0000313" key="9">
    <source>
        <dbReference type="EMBL" id="GHJ90024.1"/>
    </source>
</evidence>
<proteinExistence type="inferred from homology"/>
<dbReference type="Pfam" id="PF16016">
    <property type="entry name" value="VASt"/>
    <property type="match status" value="1"/>
</dbReference>
<evidence type="ECO:0000256" key="5">
    <source>
        <dbReference type="ARBA" id="ARBA00023136"/>
    </source>
</evidence>
<evidence type="ECO:0000256" key="7">
    <source>
        <dbReference type="SAM" id="Phobius"/>
    </source>
</evidence>
<comment type="caution">
    <text evidence="9">The sequence shown here is derived from an EMBL/GenBank/DDBJ whole genome shotgun (WGS) entry which is preliminary data.</text>
</comment>
<feature type="compositionally biased region" description="Low complexity" evidence="6">
    <location>
        <begin position="100"/>
        <end position="113"/>
    </location>
</feature>
<dbReference type="InterPro" id="IPR011993">
    <property type="entry name" value="PH-like_dom_sf"/>
</dbReference>
<dbReference type="GO" id="GO:0140268">
    <property type="term" value="C:endoplasmic reticulum-plasma membrane contact site"/>
    <property type="evidence" value="ECO:0007669"/>
    <property type="project" value="TreeGrafter"/>
</dbReference>
<dbReference type="PANTHER" id="PTHR23319:SF4">
    <property type="entry name" value="GRAM DOMAIN CONTAINING 1B, ISOFORM E"/>
    <property type="match status" value="1"/>
</dbReference>
<evidence type="ECO:0000256" key="6">
    <source>
        <dbReference type="SAM" id="MobiDB-lite"/>
    </source>
</evidence>
<dbReference type="GO" id="GO:0032366">
    <property type="term" value="P:intracellular sterol transport"/>
    <property type="evidence" value="ECO:0007669"/>
    <property type="project" value="TreeGrafter"/>
</dbReference>
<comment type="subcellular location">
    <subcellularLocation>
        <location evidence="1">Membrane</location>
        <topology evidence="1">Single-pass membrane protein</topology>
    </subcellularLocation>
</comment>
<feature type="compositionally biased region" description="Low complexity" evidence="6">
    <location>
        <begin position="522"/>
        <end position="536"/>
    </location>
</feature>
<dbReference type="OrthoDB" id="2162691at2759"/>
<feature type="compositionally biased region" description="Basic and acidic residues" evidence="6">
    <location>
        <begin position="498"/>
        <end position="508"/>
    </location>
</feature>
<evidence type="ECO:0000256" key="1">
    <source>
        <dbReference type="ARBA" id="ARBA00004167"/>
    </source>
</evidence>
<feature type="compositionally biased region" description="Acidic residues" evidence="6">
    <location>
        <begin position="114"/>
        <end position="125"/>
    </location>
</feature>
<dbReference type="GO" id="GO:0032934">
    <property type="term" value="F:sterol binding"/>
    <property type="evidence" value="ECO:0007669"/>
    <property type="project" value="TreeGrafter"/>
</dbReference>
<keyword evidence="3 7" id="KW-0812">Transmembrane</keyword>
<comment type="similarity">
    <text evidence="2">Belongs to the YSP2 family.</text>
</comment>
<dbReference type="Proteomes" id="UP000620104">
    <property type="component" value="Unassembled WGS sequence"/>
</dbReference>
<dbReference type="AlphaFoldDB" id="A0A8H3YHL6"/>
<evidence type="ECO:0000259" key="8">
    <source>
        <dbReference type="PROSITE" id="PS51778"/>
    </source>
</evidence>
<dbReference type="GO" id="GO:0120015">
    <property type="term" value="F:sterol transfer activity"/>
    <property type="evidence" value="ECO:0007669"/>
    <property type="project" value="TreeGrafter"/>
</dbReference>
<evidence type="ECO:0000256" key="3">
    <source>
        <dbReference type="ARBA" id="ARBA00022692"/>
    </source>
</evidence>
<evidence type="ECO:0000256" key="2">
    <source>
        <dbReference type="ARBA" id="ARBA00006582"/>
    </source>
</evidence>
<dbReference type="GO" id="GO:0005789">
    <property type="term" value="C:endoplasmic reticulum membrane"/>
    <property type="evidence" value="ECO:0007669"/>
    <property type="project" value="TreeGrafter"/>
</dbReference>
<sequence length="667" mass="72177">MSQGIEHLGLGQPMTTESKPADIQPAPRTTTNESSPDARPHAASEPILHTGSEIPTTNPAVHVVVTNPPVTPSRLRSQTDSMLAPSSGGPARHRADTGVSTRSFATSTTSASDMADDDDDDDDYDPASGGDEKSCIKEKRVKEWRKRFHPRDDEDLMCTHGCALVIEIMIHGRMYLSNKRICFRSNILGVRTKREIPLKHIHAIVLRNVAGMIPNSFEVHVNDKKYQFTTLPDRDHVLRILMRYWKLENPQVVDAFVDAHPEFNAYLSGGGGGGDVPAAKGRKMSGDSADTADASGGFNEEKAAQPEEQSDQRKDEDGTSGGPRAATKADTNDLEKLALDTVLPSEPEKIYKLLYHNNDFLESIWKEQGFKDIQMQPWSDGHRDFQYARPVGNIGSTTCKSSEEIVHPDGQDDWFCVEGKTQTPGVPSGKSFATRSKTVFTWAEGGGTKMHVTFQVDWTGKSMLKGTINSQSVSGQKHWNSLLAKKIREYIKAHPDEFPATKGAKEGAGEADDTGDAGAGQEGLEAAAENGDAADTGGAGGPRDPMESLESQQTILFEHGPIAYLADDPIRAVCLVIVLVMLLTWFLGMIKRLVWTGRMISVPVKRLLALEAAEGELKVLVGDVKAHLKRAAAATASKGVGKVVAGTTSGVVGGTGRIVKRTALPEL</sequence>
<accession>A0A8H3YHL6</accession>
<feature type="transmembrane region" description="Helical" evidence="7">
    <location>
        <begin position="570"/>
        <end position="590"/>
    </location>
</feature>
<dbReference type="GO" id="GO:0005886">
    <property type="term" value="C:plasma membrane"/>
    <property type="evidence" value="ECO:0007669"/>
    <property type="project" value="TreeGrafter"/>
</dbReference>
<feature type="region of interest" description="Disordered" evidence="6">
    <location>
        <begin position="498"/>
        <end position="548"/>
    </location>
</feature>
<name>A0A8H3YHL6_9TREE</name>
<dbReference type="EMBL" id="BLZA01000053">
    <property type="protein sequence ID" value="GHJ90024.1"/>
    <property type="molecule type" value="Genomic_DNA"/>
</dbReference>
<dbReference type="Gene3D" id="2.30.29.30">
    <property type="entry name" value="Pleckstrin-homology domain (PH domain)/Phosphotyrosine-binding domain (PTB)"/>
    <property type="match status" value="1"/>
</dbReference>